<comment type="caution">
    <text evidence="1">The sequence shown here is derived from an EMBL/GenBank/DDBJ whole genome shotgun (WGS) entry which is preliminary data.</text>
</comment>
<organism evidence="1">
    <name type="scientific">marine sediment metagenome</name>
    <dbReference type="NCBI Taxonomy" id="412755"/>
    <lineage>
        <taxon>unclassified sequences</taxon>
        <taxon>metagenomes</taxon>
        <taxon>ecological metagenomes</taxon>
    </lineage>
</organism>
<evidence type="ECO:0000313" key="1">
    <source>
        <dbReference type="EMBL" id="KKM06601.1"/>
    </source>
</evidence>
<protein>
    <submittedName>
        <fullName evidence="1">Uncharacterized protein</fullName>
    </submittedName>
</protein>
<reference evidence="1" key="1">
    <citation type="journal article" date="2015" name="Nature">
        <title>Complex archaea that bridge the gap between prokaryotes and eukaryotes.</title>
        <authorList>
            <person name="Spang A."/>
            <person name="Saw J.H."/>
            <person name="Jorgensen S.L."/>
            <person name="Zaremba-Niedzwiedzka K."/>
            <person name="Martijn J."/>
            <person name="Lind A.E."/>
            <person name="van Eijk R."/>
            <person name="Schleper C."/>
            <person name="Guy L."/>
            <person name="Ettema T.J."/>
        </authorList>
    </citation>
    <scope>NUCLEOTIDE SEQUENCE</scope>
</reference>
<accession>A0A0F9JLK0</accession>
<proteinExistence type="predicted"/>
<dbReference type="AlphaFoldDB" id="A0A0F9JLK0"/>
<dbReference type="EMBL" id="LAZR01015953">
    <property type="protein sequence ID" value="KKM06601.1"/>
    <property type="molecule type" value="Genomic_DNA"/>
</dbReference>
<gene>
    <name evidence="1" type="ORF">LCGC14_1742250</name>
</gene>
<name>A0A0F9JLK0_9ZZZZ</name>
<sequence length="95" mass="11220">MSELTVEQVEWFSDYLINLAKPGSEGDDVYRYDTKAYDLAHALIADWHRQREEIEQLRTHHEWLDSWIKSYEQDGPADGKAQAFWDYYCSAPSCE</sequence>